<evidence type="ECO:0000313" key="2">
    <source>
        <dbReference type="Proteomes" id="UP000215914"/>
    </source>
</evidence>
<comment type="caution">
    <text evidence="1">The sequence shown here is derived from an EMBL/GenBank/DDBJ whole genome shotgun (WGS) entry which is preliminary data.</text>
</comment>
<keyword evidence="2" id="KW-1185">Reference proteome</keyword>
<reference evidence="1" key="1">
    <citation type="journal article" date="2017" name="Nature">
        <title>The sunflower genome provides insights into oil metabolism, flowering and Asterid evolution.</title>
        <authorList>
            <person name="Badouin H."/>
            <person name="Gouzy J."/>
            <person name="Grassa C.J."/>
            <person name="Murat F."/>
            <person name="Staton S.E."/>
            <person name="Cottret L."/>
            <person name="Lelandais-Briere C."/>
            <person name="Owens G.L."/>
            <person name="Carrere S."/>
            <person name="Mayjonade B."/>
            <person name="Legrand L."/>
            <person name="Gill N."/>
            <person name="Kane N.C."/>
            <person name="Bowers J.E."/>
            <person name="Hubner S."/>
            <person name="Bellec A."/>
            <person name="Berard A."/>
            <person name="Berges H."/>
            <person name="Blanchet N."/>
            <person name="Boniface M.C."/>
            <person name="Brunel D."/>
            <person name="Catrice O."/>
            <person name="Chaidir N."/>
            <person name="Claudel C."/>
            <person name="Donnadieu C."/>
            <person name="Faraut T."/>
            <person name="Fievet G."/>
            <person name="Helmstetter N."/>
            <person name="King M."/>
            <person name="Knapp S.J."/>
            <person name="Lai Z."/>
            <person name="Le Paslier M.C."/>
            <person name="Lippi Y."/>
            <person name="Lorenzon L."/>
            <person name="Mandel J.R."/>
            <person name="Marage G."/>
            <person name="Marchand G."/>
            <person name="Marquand E."/>
            <person name="Bret-Mestries E."/>
            <person name="Morien E."/>
            <person name="Nambeesan S."/>
            <person name="Nguyen T."/>
            <person name="Pegot-Espagnet P."/>
            <person name="Pouilly N."/>
            <person name="Raftis F."/>
            <person name="Sallet E."/>
            <person name="Schiex T."/>
            <person name="Thomas J."/>
            <person name="Vandecasteele C."/>
            <person name="Vares D."/>
            <person name="Vear F."/>
            <person name="Vautrin S."/>
            <person name="Crespi M."/>
            <person name="Mangin B."/>
            <person name="Burke J.M."/>
            <person name="Salse J."/>
            <person name="Munos S."/>
            <person name="Vincourt P."/>
            <person name="Rieseberg L.H."/>
            <person name="Langlade N.B."/>
        </authorList>
    </citation>
    <scope>NUCLEOTIDE SEQUENCE</scope>
    <source>
        <tissue evidence="1">Leaves</tissue>
    </source>
</reference>
<dbReference type="AlphaFoldDB" id="A0A9K3IEA8"/>
<evidence type="ECO:0000313" key="1">
    <source>
        <dbReference type="EMBL" id="KAF5795273.1"/>
    </source>
</evidence>
<accession>A0A9K3IEA8</accession>
<proteinExistence type="predicted"/>
<dbReference type="EMBL" id="MNCJ02000323">
    <property type="protein sequence ID" value="KAF5795273.1"/>
    <property type="molecule type" value="Genomic_DNA"/>
</dbReference>
<gene>
    <name evidence="1" type="ORF">HanXRQr2_Chr08g0337711</name>
</gene>
<name>A0A9K3IEA8_HELAN</name>
<dbReference type="Gramene" id="mRNA:HanXRQr2_Chr08g0337711">
    <property type="protein sequence ID" value="CDS:HanXRQr2_Chr08g0337711.1"/>
    <property type="gene ID" value="HanXRQr2_Chr08g0337711"/>
</dbReference>
<organism evidence="1 2">
    <name type="scientific">Helianthus annuus</name>
    <name type="common">Common sunflower</name>
    <dbReference type="NCBI Taxonomy" id="4232"/>
    <lineage>
        <taxon>Eukaryota</taxon>
        <taxon>Viridiplantae</taxon>
        <taxon>Streptophyta</taxon>
        <taxon>Embryophyta</taxon>
        <taxon>Tracheophyta</taxon>
        <taxon>Spermatophyta</taxon>
        <taxon>Magnoliopsida</taxon>
        <taxon>eudicotyledons</taxon>
        <taxon>Gunneridae</taxon>
        <taxon>Pentapetalae</taxon>
        <taxon>asterids</taxon>
        <taxon>campanulids</taxon>
        <taxon>Asterales</taxon>
        <taxon>Asteraceae</taxon>
        <taxon>Asteroideae</taxon>
        <taxon>Heliantheae alliance</taxon>
        <taxon>Heliantheae</taxon>
        <taxon>Helianthus</taxon>
    </lineage>
</organism>
<dbReference type="Proteomes" id="UP000215914">
    <property type="component" value="Unassembled WGS sequence"/>
</dbReference>
<protein>
    <submittedName>
        <fullName evidence="1">Uncharacterized protein</fullName>
    </submittedName>
</protein>
<sequence length="87" mass="10060">MLLWETFAKIVKGLNALFRRVIKPYAWRPFKGSYEHEATSEVGPFFNSCCPDEGLEVVFNTIIVSLSGFETRTQQFVWEKQDKLLGL</sequence>
<reference evidence="1" key="2">
    <citation type="submission" date="2020-06" db="EMBL/GenBank/DDBJ databases">
        <title>Helianthus annuus Genome sequencing and assembly Release 2.</title>
        <authorList>
            <person name="Gouzy J."/>
            <person name="Langlade N."/>
            <person name="Munos S."/>
        </authorList>
    </citation>
    <scope>NUCLEOTIDE SEQUENCE</scope>
    <source>
        <tissue evidence="1">Leaves</tissue>
    </source>
</reference>